<dbReference type="KEGG" id="bex:A11Q_714"/>
<reference evidence="1 2" key="1">
    <citation type="journal article" date="2013" name="ISME J.">
        <title>By their genes ye shall know them: genomic signatures of predatory bacteria.</title>
        <authorList>
            <person name="Pasternak Z."/>
            <person name="Pietrokovski S."/>
            <person name="Rotem O."/>
            <person name="Gophna U."/>
            <person name="Lurie-Weinberger M.N."/>
            <person name="Jurkevitch E."/>
        </authorList>
    </citation>
    <scope>NUCLEOTIDE SEQUENCE [LARGE SCALE GENOMIC DNA]</scope>
    <source>
        <strain evidence="1 2">JSS</strain>
    </source>
</reference>
<dbReference type="HOGENOM" id="CLU_3058933_0_0_7"/>
<dbReference type="STRING" id="1184267.A11Q_714"/>
<evidence type="ECO:0000313" key="1">
    <source>
        <dbReference type="EMBL" id="AGH94934.1"/>
    </source>
</evidence>
<protein>
    <recommendedName>
        <fullName evidence="3">Septum formation initiator</fullName>
    </recommendedName>
</protein>
<organism evidence="1 2">
    <name type="scientific">Pseudobdellovibrio exovorus JSS</name>
    <dbReference type="NCBI Taxonomy" id="1184267"/>
    <lineage>
        <taxon>Bacteria</taxon>
        <taxon>Pseudomonadati</taxon>
        <taxon>Bdellovibrionota</taxon>
        <taxon>Bdellovibrionia</taxon>
        <taxon>Bdellovibrionales</taxon>
        <taxon>Pseudobdellovibrionaceae</taxon>
        <taxon>Pseudobdellovibrio</taxon>
    </lineage>
</organism>
<dbReference type="eggNOG" id="COG2919">
    <property type="taxonomic scope" value="Bacteria"/>
</dbReference>
<dbReference type="Proteomes" id="UP000012040">
    <property type="component" value="Chromosome"/>
</dbReference>
<gene>
    <name evidence="1" type="ORF">A11Q_714</name>
</gene>
<dbReference type="EMBL" id="CP003537">
    <property type="protein sequence ID" value="AGH94934.1"/>
    <property type="molecule type" value="Genomic_DNA"/>
</dbReference>
<keyword evidence="2" id="KW-1185">Reference proteome</keyword>
<dbReference type="AlphaFoldDB" id="M4VP75"/>
<sequence>MATIESQILKSREQAQLLDMQISQAKDPSFIERQALDKLDMVGEHDLVFVFSE</sequence>
<dbReference type="Pfam" id="PF04977">
    <property type="entry name" value="DivIC"/>
    <property type="match status" value="1"/>
</dbReference>
<dbReference type="InterPro" id="IPR007060">
    <property type="entry name" value="FtsL/DivIC"/>
</dbReference>
<proteinExistence type="predicted"/>
<dbReference type="PATRIC" id="fig|1184267.3.peg.723"/>
<evidence type="ECO:0008006" key="3">
    <source>
        <dbReference type="Google" id="ProtNLM"/>
    </source>
</evidence>
<accession>M4VP75</accession>
<name>M4VP75_9BACT</name>
<evidence type="ECO:0000313" key="2">
    <source>
        <dbReference type="Proteomes" id="UP000012040"/>
    </source>
</evidence>